<dbReference type="InterPro" id="IPR003423">
    <property type="entry name" value="OMP_efflux"/>
</dbReference>
<dbReference type="InterPro" id="IPR051906">
    <property type="entry name" value="TolC-like"/>
</dbReference>
<keyword evidence="11" id="KW-1185">Reference proteome</keyword>
<evidence type="ECO:0000256" key="7">
    <source>
        <dbReference type="ARBA" id="ARBA00023237"/>
    </source>
</evidence>
<name>A0ABW3IDA1_9FLAO</name>
<keyword evidence="3" id="KW-0813">Transport</keyword>
<dbReference type="SUPFAM" id="SSF56954">
    <property type="entry name" value="Outer membrane efflux proteins (OEP)"/>
    <property type="match status" value="1"/>
</dbReference>
<dbReference type="Proteomes" id="UP001597100">
    <property type="component" value="Unassembled WGS sequence"/>
</dbReference>
<keyword evidence="4" id="KW-1134">Transmembrane beta strand</keyword>
<keyword evidence="7" id="KW-0998">Cell outer membrane</keyword>
<dbReference type="EMBL" id="JBHTJP010000032">
    <property type="protein sequence ID" value="MFD0976042.1"/>
    <property type="molecule type" value="Genomic_DNA"/>
</dbReference>
<dbReference type="PANTHER" id="PTHR30026">
    <property type="entry name" value="OUTER MEMBRANE PROTEIN TOLC"/>
    <property type="match status" value="1"/>
</dbReference>
<keyword evidence="8" id="KW-0175">Coiled coil</keyword>
<protein>
    <submittedName>
        <fullName evidence="10">TolC family protein</fullName>
    </submittedName>
</protein>
<feature type="signal peptide" evidence="9">
    <location>
        <begin position="1"/>
        <end position="21"/>
    </location>
</feature>
<feature type="chain" id="PRO_5045143162" evidence="9">
    <location>
        <begin position="22"/>
        <end position="442"/>
    </location>
</feature>
<comment type="caution">
    <text evidence="10">The sequence shown here is derived from an EMBL/GenBank/DDBJ whole genome shotgun (WGS) entry which is preliminary data.</text>
</comment>
<comment type="similarity">
    <text evidence="2">Belongs to the outer membrane factor (OMF) (TC 1.B.17) family.</text>
</comment>
<dbReference type="Pfam" id="PF02321">
    <property type="entry name" value="OEP"/>
    <property type="match status" value="2"/>
</dbReference>
<dbReference type="Gene3D" id="1.20.1600.10">
    <property type="entry name" value="Outer membrane efflux proteins (OEP)"/>
    <property type="match status" value="1"/>
</dbReference>
<keyword evidence="5" id="KW-0812">Transmembrane</keyword>
<evidence type="ECO:0000313" key="10">
    <source>
        <dbReference type="EMBL" id="MFD0976042.1"/>
    </source>
</evidence>
<gene>
    <name evidence="10" type="ORF">ACFQ1G_04480</name>
</gene>
<keyword evidence="6" id="KW-0472">Membrane</keyword>
<evidence type="ECO:0000256" key="2">
    <source>
        <dbReference type="ARBA" id="ARBA00007613"/>
    </source>
</evidence>
<evidence type="ECO:0000256" key="5">
    <source>
        <dbReference type="ARBA" id="ARBA00022692"/>
    </source>
</evidence>
<keyword evidence="9" id="KW-0732">Signal</keyword>
<feature type="coiled-coil region" evidence="8">
    <location>
        <begin position="163"/>
        <end position="190"/>
    </location>
</feature>
<evidence type="ECO:0000256" key="4">
    <source>
        <dbReference type="ARBA" id="ARBA00022452"/>
    </source>
</evidence>
<organism evidence="10 11">
    <name type="scientific">Salinimicrobium gaetbulicola</name>
    <dbReference type="NCBI Taxonomy" id="999702"/>
    <lineage>
        <taxon>Bacteria</taxon>
        <taxon>Pseudomonadati</taxon>
        <taxon>Bacteroidota</taxon>
        <taxon>Flavobacteriia</taxon>
        <taxon>Flavobacteriales</taxon>
        <taxon>Flavobacteriaceae</taxon>
        <taxon>Salinimicrobium</taxon>
    </lineage>
</organism>
<feature type="coiled-coil region" evidence="8">
    <location>
        <begin position="350"/>
        <end position="384"/>
    </location>
</feature>
<evidence type="ECO:0000256" key="1">
    <source>
        <dbReference type="ARBA" id="ARBA00004442"/>
    </source>
</evidence>
<reference evidence="11" key="1">
    <citation type="journal article" date="2019" name="Int. J. Syst. Evol. Microbiol.">
        <title>The Global Catalogue of Microorganisms (GCM) 10K type strain sequencing project: providing services to taxonomists for standard genome sequencing and annotation.</title>
        <authorList>
            <consortium name="The Broad Institute Genomics Platform"/>
            <consortium name="The Broad Institute Genome Sequencing Center for Infectious Disease"/>
            <person name="Wu L."/>
            <person name="Ma J."/>
        </authorList>
    </citation>
    <scope>NUCLEOTIDE SEQUENCE [LARGE SCALE GENOMIC DNA]</scope>
    <source>
        <strain evidence="11">CCUG 60898</strain>
    </source>
</reference>
<evidence type="ECO:0000256" key="8">
    <source>
        <dbReference type="SAM" id="Coils"/>
    </source>
</evidence>
<evidence type="ECO:0000256" key="3">
    <source>
        <dbReference type="ARBA" id="ARBA00022448"/>
    </source>
</evidence>
<dbReference type="RefSeq" id="WP_380737075.1">
    <property type="nucleotide sequence ID" value="NZ_JBHTJP010000032.1"/>
</dbReference>
<evidence type="ECO:0000313" key="11">
    <source>
        <dbReference type="Proteomes" id="UP001597100"/>
    </source>
</evidence>
<evidence type="ECO:0000256" key="6">
    <source>
        <dbReference type="ARBA" id="ARBA00023136"/>
    </source>
</evidence>
<evidence type="ECO:0000256" key="9">
    <source>
        <dbReference type="SAM" id="SignalP"/>
    </source>
</evidence>
<dbReference type="PANTHER" id="PTHR30026:SF20">
    <property type="entry name" value="OUTER MEMBRANE PROTEIN TOLC"/>
    <property type="match status" value="1"/>
</dbReference>
<accession>A0ABW3IDA1</accession>
<proteinExistence type="inferred from homology"/>
<sequence>MKKKTTLLFIPVLLFSWLLSAQETVSISKREVKQRVQENNSSLQISQQEFLAARAQYRQTNAVFLPNISVSHTGMTTNNPLMAFGSKLNQEVISQSDFDPARLNDPDRTDNFATKIEVQQPLINLDGFYQRSAAKNKMEATQLKRERTGDHMQLETEKAYMQLQLAHKAVEVLEQALETAQANLKLANDNFKQGYLQRSDLLAVEVRVTEVNNQLQYAKSNVKNASDYLMFLMGDSIDVVLIPKDSLQVQVAAVNKGQLPMERADIQAMQLASQARKQMYKADKMSFLPRLNAFGSYELYDDELFQGDATGYMAGVALTWDIFDGSKRIGKTQQSKAEFKQAQLQYEQHVHKSQLELNQAKRALQDAENKLKLTRLAMEQSEEALRIRNNRYEQGLEKTTDLLMAETQFSEKRLEYYQTVYEYNYALEYLKFLTQNQSTTEQ</sequence>
<comment type="subcellular location">
    <subcellularLocation>
        <location evidence="1">Cell outer membrane</location>
    </subcellularLocation>
</comment>